<dbReference type="Proteomes" id="UP000644727">
    <property type="component" value="Unassembled WGS sequence"/>
</dbReference>
<dbReference type="SUPFAM" id="SSF55729">
    <property type="entry name" value="Acyl-CoA N-acyltransferases (Nat)"/>
    <property type="match status" value="1"/>
</dbReference>
<dbReference type="EMBL" id="JADEYR010000002">
    <property type="protein sequence ID" value="MBE9403314.1"/>
    <property type="molecule type" value="Genomic_DNA"/>
</dbReference>
<name>A0ABR9VYQ0_9MICO</name>
<gene>
    <name evidence="2" type="ORF">IOE58_03605</name>
</gene>
<dbReference type="InterPro" id="IPR000182">
    <property type="entry name" value="GNAT_dom"/>
</dbReference>
<evidence type="ECO:0000259" key="1">
    <source>
        <dbReference type="PROSITE" id="PS51186"/>
    </source>
</evidence>
<dbReference type="CDD" id="cd04301">
    <property type="entry name" value="NAT_SF"/>
    <property type="match status" value="1"/>
</dbReference>
<dbReference type="InterPro" id="IPR016181">
    <property type="entry name" value="Acyl_CoA_acyltransferase"/>
</dbReference>
<organism evidence="2 3">
    <name type="scientific">Brachybacterium epidermidis</name>
    <dbReference type="NCBI Taxonomy" id="2781983"/>
    <lineage>
        <taxon>Bacteria</taxon>
        <taxon>Bacillati</taxon>
        <taxon>Actinomycetota</taxon>
        <taxon>Actinomycetes</taxon>
        <taxon>Micrococcales</taxon>
        <taxon>Dermabacteraceae</taxon>
        <taxon>Brachybacterium</taxon>
    </lineage>
</organism>
<dbReference type="RefSeq" id="WP_193865059.1">
    <property type="nucleotide sequence ID" value="NZ_JADEYR010000002.1"/>
</dbReference>
<dbReference type="PROSITE" id="PS51186">
    <property type="entry name" value="GNAT"/>
    <property type="match status" value="1"/>
</dbReference>
<dbReference type="Pfam" id="PF00583">
    <property type="entry name" value="Acetyltransf_1"/>
    <property type="match status" value="1"/>
</dbReference>
<reference evidence="2 3" key="1">
    <citation type="submission" date="2020-10" db="EMBL/GenBank/DDBJ databases">
        <title>Draft genome and description of Brachybacterium epidermidis sp nov.</title>
        <authorList>
            <person name="Boxberger M."/>
            <person name="La Scola B."/>
        </authorList>
    </citation>
    <scope>NUCLEOTIDE SEQUENCE [LARGE SCALE GENOMIC DNA]</scope>
    <source>
        <strain evidence="2 3">Marseille-Q2903</strain>
    </source>
</reference>
<dbReference type="PANTHER" id="PTHR42791">
    <property type="entry name" value="GNAT FAMILY ACETYLTRANSFERASE"/>
    <property type="match status" value="1"/>
</dbReference>
<dbReference type="Gene3D" id="3.40.630.30">
    <property type="match status" value="1"/>
</dbReference>
<feature type="domain" description="N-acetyltransferase" evidence="1">
    <location>
        <begin position="6"/>
        <end position="202"/>
    </location>
</feature>
<evidence type="ECO:0000313" key="2">
    <source>
        <dbReference type="EMBL" id="MBE9403314.1"/>
    </source>
</evidence>
<protein>
    <submittedName>
        <fullName evidence="2">GNAT family N-acetyltransferase</fullName>
    </submittedName>
</protein>
<accession>A0ABR9VYQ0</accession>
<sequence>MSSADPQIVPFDRTRTDEVIEVLARAFAQDPFLTTMLPPDRRHDRIRATFDSELTLAMSVPHVIDLVLADPFDVVGVAVWAPPGTAVPGPMATVRALPAAVRAGGRSVGRLAQAWSAIARTRPTQPHWYLATLGVRPDHAGRGIGSALLRHRLATIDADGADAYLEASAPPLVGYYERFGFRSLGEVASSGAPPMTRMWRAR</sequence>
<evidence type="ECO:0000313" key="3">
    <source>
        <dbReference type="Proteomes" id="UP000644727"/>
    </source>
</evidence>
<keyword evidence="3" id="KW-1185">Reference proteome</keyword>
<dbReference type="PANTHER" id="PTHR42791:SF1">
    <property type="entry name" value="N-ACETYLTRANSFERASE DOMAIN-CONTAINING PROTEIN"/>
    <property type="match status" value="1"/>
</dbReference>
<proteinExistence type="predicted"/>
<dbReference type="InterPro" id="IPR052523">
    <property type="entry name" value="Trichothecene_AcTrans"/>
</dbReference>
<comment type="caution">
    <text evidence="2">The sequence shown here is derived from an EMBL/GenBank/DDBJ whole genome shotgun (WGS) entry which is preliminary data.</text>
</comment>